<evidence type="ECO:0000256" key="7">
    <source>
        <dbReference type="PROSITE-ProRule" id="PRU01360"/>
    </source>
</evidence>
<dbReference type="EMBL" id="PYLS01000004">
    <property type="protein sequence ID" value="PST83981.1"/>
    <property type="molecule type" value="Genomic_DNA"/>
</dbReference>
<dbReference type="AlphaFoldDB" id="A0A2T3HNL7"/>
<evidence type="ECO:0000256" key="1">
    <source>
        <dbReference type="ARBA" id="ARBA00004571"/>
    </source>
</evidence>
<dbReference type="Gene3D" id="2.60.40.1120">
    <property type="entry name" value="Carboxypeptidase-like, regulatory domain"/>
    <property type="match status" value="1"/>
</dbReference>
<dbReference type="GO" id="GO:0009279">
    <property type="term" value="C:cell outer membrane"/>
    <property type="evidence" value="ECO:0007669"/>
    <property type="project" value="UniProtKB-SubCell"/>
</dbReference>
<gene>
    <name evidence="10" type="ORF">C7T94_04380</name>
</gene>
<sequence>MKRKLLQILMGLLFCYAGAFAQRISVSGRVTSATDKDPMPGVSVRVKGTQNVTQTNAEGRYSIFAVRGDVLVFSFVGTVQQERTVSGTTLDVQLANDATSLQDITITTAYNVERDKKSIGYATTTVKGDEVTQTGRENFVNGLAGRVPGLAINPTNGDPGASSQIVLRGIVSISGDNQPLMVLDGVPIDNSVVNQINTTLNGNNRGQDYSNRASDINPADIETYTILKGPEATALYGNLGANGAIIITTKKGKAGKASVSYNGSLRIETVNNAPEIQQVYSQGASNGVYDGNSSLFFGPRYPEGQEIYDNIGNFFKTGTAQKNSLVVEGGKEGMTYRWSTEYVNNKGTVPNTQYERFVTSLTGSTALSKAITITTRLSYTNAYNRKANKGLNGYLMGLLAFPSRYDVRNWIDPLGNRVLTTGSIFTENDNPLWDVNKNLGQDKTNTIYGNANITIKPTKWLNIQGIFGTDISNTDGLLAYHAQSYSGSGNATSPRGGVINTYNQLIKNYNGTLNVSARHKYGKFNNTYIIGANIQDYTSTINSARGQNMFDPDFYSINNTAPTSQSAKLAIFRRRNAGVFAQAILGYEQLVYLTLSGRVDAASRLLPNNPYFAYPSASLAFNFSELEAVKKLEWLSSAKLRSSAGITGKEPGKYYALATRLITSNSTGGGFTYDPTVGGNPKLVPEKTYDFEVGTELSFLKSRIGIDFTYYQRQSRGQIVSPRVSYGTGTIIKILNGGDVQNKGLEIQLTGAPIRNKNLSWDMTFNFTRNKGVVNGISDDLPEFYESDTWLVNGARSSSLPGRSTLALAGRVNMKNKDGELLINPNTGLPVLKSSSEFEYLGDRAPQFTLGYLNTIRHKNLSLSFLLDFRVGGDVYNQTEYELYRRGLSIKTLDREQPRILNGVLQDGLENTDNPTRNNIMITPYRYSTYYTSTTGGIAPEQFFERDIYTIRLRDITLNYDFSPSFISKTGFISSLGLYATLTDVFLITNYTGMDPDTNGNNPSTPGPGSFGIDYGSMGRPLGVNLGLRIKL</sequence>
<reference evidence="10 11" key="1">
    <citation type="submission" date="2018-03" db="EMBL/GenBank/DDBJ databases">
        <authorList>
            <person name="Keele B.F."/>
        </authorList>
    </citation>
    <scope>NUCLEOTIDE SEQUENCE [LARGE SCALE GENOMIC DNA]</scope>
    <source>
        <strain evidence="10 11">YL28-9</strain>
    </source>
</reference>
<dbReference type="InterPro" id="IPR023996">
    <property type="entry name" value="TonB-dep_OMP_SusC/RagA"/>
</dbReference>
<dbReference type="PROSITE" id="PS52016">
    <property type="entry name" value="TONB_DEPENDENT_REC_3"/>
    <property type="match status" value="1"/>
</dbReference>
<evidence type="ECO:0000256" key="8">
    <source>
        <dbReference type="SAM" id="SignalP"/>
    </source>
</evidence>
<dbReference type="NCBIfam" id="TIGR04056">
    <property type="entry name" value="OMP_RagA_SusC"/>
    <property type="match status" value="1"/>
</dbReference>
<name>A0A2T3HNL7_9SPHI</name>
<evidence type="ECO:0000256" key="2">
    <source>
        <dbReference type="ARBA" id="ARBA00022448"/>
    </source>
</evidence>
<dbReference type="Gene3D" id="2.40.170.20">
    <property type="entry name" value="TonB-dependent receptor, beta-barrel domain"/>
    <property type="match status" value="1"/>
</dbReference>
<keyword evidence="3 7" id="KW-1134">Transmembrane beta strand</keyword>
<dbReference type="SUPFAM" id="SSF49464">
    <property type="entry name" value="Carboxypeptidase regulatory domain-like"/>
    <property type="match status" value="1"/>
</dbReference>
<comment type="similarity">
    <text evidence="7">Belongs to the TonB-dependent receptor family.</text>
</comment>
<proteinExistence type="inferred from homology"/>
<organism evidence="10 11">
    <name type="scientific">Pedobacter yulinensis</name>
    <dbReference type="NCBI Taxonomy" id="2126353"/>
    <lineage>
        <taxon>Bacteria</taxon>
        <taxon>Pseudomonadati</taxon>
        <taxon>Bacteroidota</taxon>
        <taxon>Sphingobacteriia</taxon>
        <taxon>Sphingobacteriales</taxon>
        <taxon>Sphingobacteriaceae</taxon>
        <taxon>Pedobacter</taxon>
    </lineage>
</organism>
<dbReference type="InterPro" id="IPR012910">
    <property type="entry name" value="Plug_dom"/>
</dbReference>
<feature type="chain" id="PRO_5015768680" evidence="8">
    <location>
        <begin position="22"/>
        <end position="1032"/>
    </location>
</feature>
<keyword evidence="11" id="KW-1185">Reference proteome</keyword>
<dbReference type="InterPro" id="IPR008969">
    <property type="entry name" value="CarboxyPept-like_regulatory"/>
</dbReference>
<accession>A0A2T3HNL7</accession>
<dbReference type="SUPFAM" id="SSF56935">
    <property type="entry name" value="Porins"/>
    <property type="match status" value="1"/>
</dbReference>
<dbReference type="InterPro" id="IPR036942">
    <property type="entry name" value="Beta-barrel_TonB_sf"/>
</dbReference>
<keyword evidence="8" id="KW-0732">Signal</keyword>
<dbReference type="Gene3D" id="2.170.130.10">
    <property type="entry name" value="TonB-dependent receptor, plug domain"/>
    <property type="match status" value="1"/>
</dbReference>
<keyword evidence="5 7" id="KW-0472">Membrane</keyword>
<dbReference type="Pfam" id="PF13715">
    <property type="entry name" value="CarbopepD_reg_2"/>
    <property type="match status" value="1"/>
</dbReference>
<dbReference type="InterPro" id="IPR039426">
    <property type="entry name" value="TonB-dep_rcpt-like"/>
</dbReference>
<evidence type="ECO:0000256" key="5">
    <source>
        <dbReference type="ARBA" id="ARBA00023136"/>
    </source>
</evidence>
<feature type="signal peptide" evidence="8">
    <location>
        <begin position="1"/>
        <end position="21"/>
    </location>
</feature>
<evidence type="ECO:0000313" key="11">
    <source>
        <dbReference type="Proteomes" id="UP000240912"/>
    </source>
</evidence>
<dbReference type="Proteomes" id="UP000240912">
    <property type="component" value="Unassembled WGS sequence"/>
</dbReference>
<evidence type="ECO:0000313" key="10">
    <source>
        <dbReference type="EMBL" id="PST83981.1"/>
    </source>
</evidence>
<dbReference type="InterPro" id="IPR037066">
    <property type="entry name" value="Plug_dom_sf"/>
</dbReference>
<protein>
    <submittedName>
        <fullName evidence="10">SusC/RagA family TonB-linked outer membrane protein</fullName>
    </submittedName>
</protein>
<comment type="caution">
    <text evidence="10">The sequence shown here is derived from an EMBL/GenBank/DDBJ whole genome shotgun (WGS) entry which is preliminary data.</text>
</comment>
<dbReference type="OrthoDB" id="9768177at2"/>
<evidence type="ECO:0000256" key="4">
    <source>
        <dbReference type="ARBA" id="ARBA00022692"/>
    </source>
</evidence>
<evidence type="ECO:0000256" key="6">
    <source>
        <dbReference type="ARBA" id="ARBA00023237"/>
    </source>
</evidence>
<keyword evidence="6 7" id="KW-0998">Cell outer membrane</keyword>
<evidence type="ECO:0000256" key="3">
    <source>
        <dbReference type="ARBA" id="ARBA00022452"/>
    </source>
</evidence>
<feature type="domain" description="TonB-dependent receptor plug" evidence="9">
    <location>
        <begin position="116"/>
        <end position="244"/>
    </location>
</feature>
<dbReference type="RefSeq" id="WP_107213950.1">
    <property type="nucleotide sequence ID" value="NZ_KZ686268.1"/>
</dbReference>
<dbReference type="Pfam" id="PF07715">
    <property type="entry name" value="Plug"/>
    <property type="match status" value="1"/>
</dbReference>
<evidence type="ECO:0000259" key="9">
    <source>
        <dbReference type="Pfam" id="PF07715"/>
    </source>
</evidence>
<keyword evidence="4 7" id="KW-0812">Transmembrane</keyword>
<keyword evidence="2 7" id="KW-0813">Transport</keyword>
<comment type="subcellular location">
    <subcellularLocation>
        <location evidence="1 7">Cell outer membrane</location>
        <topology evidence="1 7">Multi-pass membrane protein</topology>
    </subcellularLocation>
</comment>